<keyword evidence="3" id="KW-1185">Reference proteome</keyword>
<proteinExistence type="predicted"/>
<dbReference type="InterPro" id="IPR005135">
    <property type="entry name" value="Endo/exonuclease/phosphatase"/>
</dbReference>
<dbReference type="Pfam" id="PF03372">
    <property type="entry name" value="Exo_endo_phos"/>
    <property type="match status" value="1"/>
</dbReference>
<dbReference type="Gene3D" id="3.60.10.10">
    <property type="entry name" value="Endonuclease/exonuclease/phosphatase"/>
    <property type="match status" value="1"/>
</dbReference>
<evidence type="ECO:0000313" key="3">
    <source>
        <dbReference type="Proteomes" id="UP000289340"/>
    </source>
</evidence>
<dbReference type="AlphaFoldDB" id="A0A445GHJ8"/>
<dbReference type="EMBL" id="QZWG01000016">
    <property type="protein sequence ID" value="RZB60675.1"/>
    <property type="molecule type" value="Genomic_DNA"/>
</dbReference>
<dbReference type="GO" id="GO:0003824">
    <property type="term" value="F:catalytic activity"/>
    <property type="evidence" value="ECO:0007669"/>
    <property type="project" value="InterPro"/>
</dbReference>
<reference evidence="2 3" key="1">
    <citation type="submission" date="2018-09" db="EMBL/GenBank/DDBJ databases">
        <title>A high-quality reference genome of wild soybean provides a powerful tool to mine soybean genomes.</title>
        <authorList>
            <person name="Xie M."/>
            <person name="Chung C.Y.L."/>
            <person name="Li M.-W."/>
            <person name="Wong F.-L."/>
            <person name="Chan T.-F."/>
            <person name="Lam H.-M."/>
        </authorList>
    </citation>
    <scope>NUCLEOTIDE SEQUENCE [LARGE SCALE GENOMIC DNA]</scope>
    <source>
        <strain evidence="3">cv. W05</strain>
        <tissue evidence="2">Hypocotyl of etiolated seedlings</tissue>
    </source>
</reference>
<evidence type="ECO:0000313" key="2">
    <source>
        <dbReference type="EMBL" id="RZB60675.1"/>
    </source>
</evidence>
<protein>
    <recommendedName>
        <fullName evidence="1">Endonuclease/exonuclease/phosphatase domain-containing protein</fullName>
    </recommendedName>
</protein>
<dbReference type="Proteomes" id="UP000289340">
    <property type="component" value="Chromosome 16"/>
</dbReference>
<accession>A0A445GHJ8</accession>
<comment type="caution">
    <text evidence="2">The sequence shown here is derived from an EMBL/GenBank/DDBJ whole genome shotgun (WGS) entry which is preliminary data.</text>
</comment>
<dbReference type="InterPro" id="IPR036691">
    <property type="entry name" value="Endo/exonu/phosph_ase_sf"/>
</dbReference>
<dbReference type="PANTHER" id="PTHR33710:SF64">
    <property type="entry name" value="ENDONUCLEASE_EXONUCLEASE_PHOSPHATASE DOMAIN-CONTAINING PROTEIN"/>
    <property type="match status" value="1"/>
</dbReference>
<sequence>MQDNNNNSKEAEILWQLAKELGVSGWNDNIKQESKKEMVDRSLCQAVWGDSEVQWEAQPATNTAGGILCLWSEKYFRLERKINGFGYIMLSGKWIQEDLSLNIVNIYSPCDIQRKHVLWETILQLKNHNQGGLWCILGDFNSIRNSSERVGACHRVLEDGGSREFNAWIEELEVVEPAWVGNKFTWVRPNGLSRSKLDRFLVSADWLTRWPDTAQHTLERNFSDHCPILLKSRSSDWGPKPFRIMDCWLSNASFKKVVVENWTSNQLSG</sequence>
<gene>
    <name evidence="2" type="ORF">D0Y65_043433</name>
</gene>
<dbReference type="SUPFAM" id="SSF56219">
    <property type="entry name" value="DNase I-like"/>
    <property type="match status" value="1"/>
</dbReference>
<evidence type="ECO:0000259" key="1">
    <source>
        <dbReference type="Pfam" id="PF03372"/>
    </source>
</evidence>
<organism evidence="2 3">
    <name type="scientific">Glycine soja</name>
    <name type="common">Wild soybean</name>
    <dbReference type="NCBI Taxonomy" id="3848"/>
    <lineage>
        <taxon>Eukaryota</taxon>
        <taxon>Viridiplantae</taxon>
        <taxon>Streptophyta</taxon>
        <taxon>Embryophyta</taxon>
        <taxon>Tracheophyta</taxon>
        <taxon>Spermatophyta</taxon>
        <taxon>Magnoliopsida</taxon>
        <taxon>eudicotyledons</taxon>
        <taxon>Gunneridae</taxon>
        <taxon>Pentapetalae</taxon>
        <taxon>rosids</taxon>
        <taxon>fabids</taxon>
        <taxon>Fabales</taxon>
        <taxon>Fabaceae</taxon>
        <taxon>Papilionoideae</taxon>
        <taxon>50 kb inversion clade</taxon>
        <taxon>NPAAA clade</taxon>
        <taxon>indigoferoid/millettioid clade</taxon>
        <taxon>Phaseoleae</taxon>
        <taxon>Glycine</taxon>
        <taxon>Glycine subgen. Soja</taxon>
    </lineage>
</organism>
<name>A0A445GHJ8_GLYSO</name>
<feature type="domain" description="Endonuclease/exonuclease/phosphatase" evidence="1">
    <location>
        <begin position="106"/>
        <end position="225"/>
    </location>
</feature>
<dbReference type="PANTHER" id="PTHR33710">
    <property type="entry name" value="BNAC02G09200D PROTEIN"/>
    <property type="match status" value="1"/>
</dbReference>